<dbReference type="SUPFAM" id="SSF51735">
    <property type="entry name" value="NAD(P)-binding Rossmann-fold domains"/>
    <property type="match status" value="1"/>
</dbReference>
<dbReference type="SMART" id="SM00829">
    <property type="entry name" value="PKS_ER"/>
    <property type="match status" value="1"/>
</dbReference>
<dbReference type="STRING" id="1817864.A2Z21_10065"/>
<reference evidence="3 4" key="1">
    <citation type="journal article" date="2016" name="Nat. Commun.">
        <title>Thousands of microbial genomes shed light on interconnected biogeochemical processes in an aquifer system.</title>
        <authorList>
            <person name="Anantharaman K."/>
            <person name="Brown C.T."/>
            <person name="Hug L.A."/>
            <person name="Sharon I."/>
            <person name="Castelle C.J."/>
            <person name="Probst A.J."/>
            <person name="Thomas B.C."/>
            <person name="Singh A."/>
            <person name="Wilkins M.J."/>
            <person name="Karaoz U."/>
            <person name="Brodie E.L."/>
            <person name="Williams K.H."/>
            <person name="Hubbard S.S."/>
            <person name="Banfield J.F."/>
        </authorList>
    </citation>
    <scope>NUCLEOTIDE SEQUENCE [LARGE SCALE GENOMIC DNA]</scope>
    <source>
        <strain evidence="4">RBG_16_55_9</strain>
    </source>
</reference>
<dbReference type="InterPro" id="IPR036291">
    <property type="entry name" value="NAD(P)-bd_dom_sf"/>
</dbReference>
<proteinExistence type="predicted"/>
<organism evidence="3 4">
    <name type="scientific">Fraserbacteria sp. (strain RBG_16_55_9)</name>
    <dbReference type="NCBI Taxonomy" id="1817864"/>
    <lineage>
        <taxon>Bacteria</taxon>
        <taxon>Candidatus Fraseribacteriota</taxon>
    </lineage>
</organism>
<feature type="domain" description="Enoyl reductase (ER)" evidence="2">
    <location>
        <begin position="10"/>
        <end position="341"/>
    </location>
</feature>
<dbReference type="InterPro" id="IPR051603">
    <property type="entry name" value="Zinc-ADH_QOR/CCCR"/>
</dbReference>
<dbReference type="AlphaFoldDB" id="A0A1F5UNF1"/>
<evidence type="ECO:0000313" key="4">
    <source>
        <dbReference type="Proteomes" id="UP000179157"/>
    </source>
</evidence>
<gene>
    <name evidence="3" type="ORF">A2Z21_10065</name>
</gene>
<dbReference type="SUPFAM" id="SSF50129">
    <property type="entry name" value="GroES-like"/>
    <property type="match status" value="1"/>
</dbReference>
<dbReference type="Gene3D" id="3.90.180.10">
    <property type="entry name" value="Medium-chain alcohol dehydrogenases, catalytic domain"/>
    <property type="match status" value="1"/>
</dbReference>
<dbReference type="Pfam" id="PF08240">
    <property type="entry name" value="ADH_N"/>
    <property type="match status" value="1"/>
</dbReference>
<comment type="caution">
    <text evidence="3">The sequence shown here is derived from an EMBL/GenBank/DDBJ whole genome shotgun (WGS) entry which is preliminary data.</text>
</comment>
<dbReference type="Proteomes" id="UP000179157">
    <property type="component" value="Unassembled WGS sequence"/>
</dbReference>
<dbReference type="PANTHER" id="PTHR44154:SF1">
    <property type="entry name" value="QUINONE OXIDOREDUCTASE"/>
    <property type="match status" value="1"/>
</dbReference>
<name>A0A1F5UNF1_FRAXR</name>
<accession>A0A1F5UNF1</accession>
<evidence type="ECO:0000313" key="3">
    <source>
        <dbReference type="EMBL" id="OGF52655.1"/>
    </source>
</evidence>
<evidence type="ECO:0000256" key="1">
    <source>
        <dbReference type="ARBA" id="ARBA00022857"/>
    </source>
</evidence>
<keyword evidence="1" id="KW-0521">NADP</keyword>
<dbReference type="GO" id="GO:0016491">
    <property type="term" value="F:oxidoreductase activity"/>
    <property type="evidence" value="ECO:0007669"/>
    <property type="project" value="InterPro"/>
</dbReference>
<dbReference type="Pfam" id="PF00107">
    <property type="entry name" value="ADH_zinc_N"/>
    <property type="match status" value="1"/>
</dbReference>
<sequence>MKAIVLLEHGGLEKLIYKENHPEPELREQDVLVRIHATTVNRIDFFVRGGYPGVKIQFPHIPGADIAGTVEEIGGNVERFRKGDRVLSWPLIACGACDLCLQGRRWLCGQWKYFGLHIDGSYAEYVSVPEESLIHLPKEISFDEAATLPVAGLTAYHAFVTVGRAQKGETILVWGGSGGLGTFSVQIAHLLGARVIATVGKDEKRKQLEGLGADLVLNHHTDDVMTAVRDFTRGYGVDMVLDSVGAETFPKGFQLLQKGGRLLLCGKLTGMDVSLSLHQTYLRHVSILGLYLGEKHELEELLVWLQEGKIRPVIERRFELKHASEAHRVMAAGEHVGKLVLIP</sequence>
<dbReference type="PANTHER" id="PTHR44154">
    <property type="entry name" value="QUINONE OXIDOREDUCTASE"/>
    <property type="match status" value="1"/>
</dbReference>
<dbReference type="EMBL" id="MFGX01000132">
    <property type="protein sequence ID" value="OGF52655.1"/>
    <property type="molecule type" value="Genomic_DNA"/>
</dbReference>
<protein>
    <recommendedName>
        <fullName evidence="2">Enoyl reductase (ER) domain-containing protein</fullName>
    </recommendedName>
</protein>
<dbReference type="InterPro" id="IPR011032">
    <property type="entry name" value="GroES-like_sf"/>
</dbReference>
<dbReference type="InterPro" id="IPR013154">
    <property type="entry name" value="ADH-like_N"/>
</dbReference>
<evidence type="ECO:0000259" key="2">
    <source>
        <dbReference type="SMART" id="SM00829"/>
    </source>
</evidence>
<dbReference type="InterPro" id="IPR013149">
    <property type="entry name" value="ADH-like_C"/>
</dbReference>
<dbReference type="InterPro" id="IPR020843">
    <property type="entry name" value="ER"/>
</dbReference>